<proteinExistence type="predicted"/>
<comment type="caution">
    <text evidence="1">The sequence shown here is derived from an EMBL/GenBank/DDBJ whole genome shotgun (WGS) entry which is preliminary data.</text>
</comment>
<keyword evidence="2" id="KW-1185">Reference proteome</keyword>
<protein>
    <submittedName>
        <fullName evidence="1">3691_t:CDS:1</fullName>
    </submittedName>
</protein>
<accession>A0A9N9ES16</accession>
<evidence type="ECO:0000313" key="2">
    <source>
        <dbReference type="Proteomes" id="UP000789405"/>
    </source>
</evidence>
<evidence type="ECO:0000313" key="1">
    <source>
        <dbReference type="EMBL" id="CAG8692409.1"/>
    </source>
</evidence>
<dbReference type="AlphaFoldDB" id="A0A9N9ES16"/>
<organism evidence="1 2">
    <name type="scientific">Dentiscutata erythropus</name>
    <dbReference type="NCBI Taxonomy" id="1348616"/>
    <lineage>
        <taxon>Eukaryota</taxon>
        <taxon>Fungi</taxon>
        <taxon>Fungi incertae sedis</taxon>
        <taxon>Mucoromycota</taxon>
        <taxon>Glomeromycotina</taxon>
        <taxon>Glomeromycetes</taxon>
        <taxon>Diversisporales</taxon>
        <taxon>Gigasporaceae</taxon>
        <taxon>Dentiscutata</taxon>
    </lineage>
</organism>
<sequence>MSLCQEIESVLRINSKIESILGIINKDNCKERVLAAGTVLIKGLNNSYSIKFLACFKFNNYQVSEKFITQNKKPDDDVIIKWTHKFLIFVKNLENYMFIDIDPLLQIVWILIEVLAKVGYFSTNTQKIKILSSGITLFVLELNTSNYKLKYSENLPQNLVIITSFKCLPSNYEPSFKIHHLDKDNNEKIHHLNKDNNEKIHYLDKNNNKKIHRLDKDNNESEYVDPFYRNIENDHEFYNFSQPLSQVSVI</sequence>
<dbReference type="Proteomes" id="UP000789405">
    <property type="component" value="Unassembled WGS sequence"/>
</dbReference>
<dbReference type="OrthoDB" id="2431086at2759"/>
<name>A0A9N9ES16_9GLOM</name>
<dbReference type="EMBL" id="CAJVPY010008170">
    <property type="protein sequence ID" value="CAG8692409.1"/>
    <property type="molecule type" value="Genomic_DNA"/>
</dbReference>
<reference evidence="1" key="1">
    <citation type="submission" date="2021-06" db="EMBL/GenBank/DDBJ databases">
        <authorList>
            <person name="Kallberg Y."/>
            <person name="Tangrot J."/>
            <person name="Rosling A."/>
        </authorList>
    </citation>
    <scope>NUCLEOTIDE SEQUENCE</scope>
    <source>
        <strain evidence="1">MA453B</strain>
    </source>
</reference>
<gene>
    <name evidence="1" type="ORF">DERYTH_LOCUS12468</name>
</gene>